<organism evidence="1 2">
    <name type="scientific">Diversispora epigaea</name>
    <dbReference type="NCBI Taxonomy" id="1348612"/>
    <lineage>
        <taxon>Eukaryota</taxon>
        <taxon>Fungi</taxon>
        <taxon>Fungi incertae sedis</taxon>
        <taxon>Mucoromycota</taxon>
        <taxon>Glomeromycotina</taxon>
        <taxon>Glomeromycetes</taxon>
        <taxon>Diversisporales</taxon>
        <taxon>Diversisporaceae</taxon>
        <taxon>Diversispora</taxon>
    </lineage>
</organism>
<dbReference type="Gene3D" id="1.10.10.1010">
    <property type="entry name" value="Intein homing endonuclease, domain IV"/>
    <property type="match status" value="1"/>
</dbReference>
<protein>
    <submittedName>
        <fullName evidence="1">Uncharacterized protein</fullName>
    </submittedName>
</protein>
<evidence type="ECO:0000313" key="2">
    <source>
        <dbReference type="Proteomes" id="UP000266861"/>
    </source>
</evidence>
<dbReference type="AlphaFoldDB" id="A0A397JGV0"/>
<accession>A0A397JGV0</accession>
<gene>
    <name evidence="1" type="ORF">Glove_87g180</name>
</gene>
<name>A0A397JGV0_9GLOM</name>
<sequence length="181" mass="21533">MGVNESSLGDSKRFKKEKWTSEDTRIDQFDKVEYLDAGGLDTFYKEKCRDGYIVSWDSIKNWLRKSELKYICLSLHTFEHTKEFLQEVNDIIQWKENPTTNEYLICTAWESPKNENKEFGRLDWYEKFKIIFYIAFGLSDNVVLESLITNFGLCKQIYGFTENEQNKIYGVIPYTAPEMRY</sequence>
<proteinExistence type="predicted"/>
<evidence type="ECO:0000313" key="1">
    <source>
        <dbReference type="EMBL" id="RHZ83860.1"/>
    </source>
</evidence>
<dbReference type="SUPFAM" id="SSF56112">
    <property type="entry name" value="Protein kinase-like (PK-like)"/>
    <property type="match status" value="1"/>
</dbReference>
<dbReference type="EMBL" id="PQFF01000083">
    <property type="protein sequence ID" value="RHZ83860.1"/>
    <property type="molecule type" value="Genomic_DNA"/>
</dbReference>
<comment type="caution">
    <text evidence="1">The sequence shown here is derived from an EMBL/GenBank/DDBJ whole genome shotgun (WGS) entry which is preliminary data.</text>
</comment>
<dbReference type="OrthoDB" id="2414060at2759"/>
<dbReference type="InterPro" id="IPR011009">
    <property type="entry name" value="Kinase-like_dom_sf"/>
</dbReference>
<reference evidence="1 2" key="1">
    <citation type="submission" date="2018-08" db="EMBL/GenBank/DDBJ databases">
        <title>Genome and evolution of the arbuscular mycorrhizal fungus Diversispora epigaea (formerly Glomus versiforme) and its bacterial endosymbionts.</title>
        <authorList>
            <person name="Sun X."/>
            <person name="Fei Z."/>
            <person name="Harrison M."/>
        </authorList>
    </citation>
    <scope>NUCLEOTIDE SEQUENCE [LARGE SCALE GENOMIC DNA]</scope>
    <source>
        <strain evidence="1 2">IT104</strain>
    </source>
</reference>
<keyword evidence="2" id="KW-1185">Reference proteome</keyword>
<dbReference type="Proteomes" id="UP000266861">
    <property type="component" value="Unassembled WGS sequence"/>
</dbReference>